<accession>A0A165GNC4</accession>
<dbReference type="InParanoid" id="A0A165GNC4"/>
<dbReference type="OrthoDB" id="3240817at2759"/>
<proteinExistence type="predicted"/>
<gene>
    <name evidence="1" type="ORF">EXIGLDRAFT_596716</name>
</gene>
<organism evidence="1 2">
    <name type="scientific">Exidia glandulosa HHB12029</name>
    <dbReference type="NCBI Taxonomy" id="1314781"/>
    <lineage>
        <taxon>Eukaryota</taxon>
        <taxon>Fungi</taxon>
        <taxon>Dikarya</taxon>
        <taxon>Basidiomycota</taxon>
        <taxon>Agaricomycotina</taxon>
        <taxon>Agaricomycetes</taxon>
        <taxon>Auriculariales</taxon>
        <taxon>Exidiaceae</taxon>
        <taxon>Exidia</taxon>
    </lineage>
</organism>
<dbReference type="EMBL" id="KV426041">
    <property type="protein sequence ID" value="KZV90773.1"/>
    <property type="molecule type" value="Genomic_DNA"/>
</dbReference>
<dbReference type="AlphaFoldDB" id="A0A165GNC4"/>
<sequence>YLSSRPEGTYALAAYRESTRLANCGQQGWLMDLAIVARVVNLGVQLEDLCGLTADGIHGLQSRLRICVSASLTEALERSKKTYLLRDRREPQRNSPSRRESMCLRHYLRVKTVAHRRALTRIIFGCRLLAVE</sequence>
<evidence type="ECO:0000313" key="2">
    <source>
        <dbReference type="Proteomes" id="UP000077266"/>
    </source>
</evidence>
<keyword evidence="2" id="KW-1185">Reference proteome</keyword>
<protein>
    <submittedName>
        <fullName evidence="1">Uncharacterized protein</fullName>
    </submittedName>
</protein>
<name>A0A165GNC4_EXIGL</name>
<reference evidence="1 2" key="1">
    <citation type="journal article" date="2016" name="Mol. Biol. Evol.">
        <title>Comparative Genomics of Early-Diverging Mushroom-Forming Fungi Provides Insights into the Origins of Lignocellulose Decay Capabilities.</title>
        <authorList>
            <person name="Nagy L.G."/>
            <person name="Riley R."/>
            <person name="Tritt A."/>
            <person name="Adam C."/>
            <person name="Daum C."/>
            <person name="Floudas D."/>
            <person name="Sun H."/>
            <person name="Yadav J.S."/>
            <person name="Pangilinan J."/>
            <person name="Larsson K.H."/>
            <person name="Matsuura K."/>
            <person name="Barry K."/>
            <person name="Labutti K."/>
            <person name="Kuo R."/>
            <person name="Ohm R.A."/>
            <person name="Bhattacharya S.S."/>
            <person name="Shirouzu T."/>
            <person name="Yoshinaga Y."/>
            <person name="Martin F.M."/>
            <person name="Grigoriev I.V."/>
            <person name="Hibbett D.S."/>
        </authorList>
    </citation>
    <scope>NUCLEOTIDE SEQUENCE [LARGE SCALE GENOMIC DNA]</scope>
    <source>
        <strain evidence="1 2">HHB12029</strain>
    </source>
</reference>
<feature type="non-terminal residue" evidence="1">
    <location>
        <position position="132"/>
    </location>
</feature>
<feature type="non-terminal residue" evidence="1">
    <location>
        <position position="1"/>
    </location>
</feature>
<dbReference type="Proteomes" id="UP000077266">
    <property type="component" value="Unassembled WGS sequence"/>
</dbReference>
<evidence type="ECO:0000313" key="1">
    <source>
        <dbReference type="EMBL" id="KZV90773.1"/>
    </source>
</evidence>